<keyword evidence="5" id="KW-0472">Membrane</keyword>
<evidence type="ECO:0000313" key="7">
    <source>
        <dbReference type="Proteomes" id="UP000294003"/>
    </source>
</evidence>
<dbReference type="EMBL" id="QJNS01000122">
    <property type="protein sequence ID" value="RYO86091.1"/>
    <property type="molecule type" value="Genomic_DNA"/>
</dbReference>
<evidence type="ECO:0000256" key="2">
    <source>
        <dbReference type="ARBA" id="ARBA00022723"/>
    </source>
</evidence>
<dbReference type="Pfam" id="PF00067">
    <property type="entry name" value="p450"/>
    <property type="match status" value="1"/>
</dbReference>
<dbReference type="Gene3D" id="1.10.630.10">
    <property type="entry name" value="Cytochrome P450"/>
    <property type="match status" value="1"/>
</dbReference>
<name>A0ABY0H7I8_9PEZI</name>
<sequence length="543" mass="60796">MALLSSSSSSNLLVSTVAVGLLAYNLITWFLRWRRLRHIPGPPAAGWSKLWLLRHVVSGRLCTKLEELSGKYGPLVRIGPDWVICSDSDEIRRIWGPRSGYYRADWYRATRLSPDEENVLTIVDDKAHHQLRSQIQPGYAGKDLDSHEPLVDAQIQKLVALLERKYLSTTAVTRPCDLARTMQYLTQDTITAGGFGQALGYLDADSDIYGVIEASEAPLLPVHILPFVPVLQMVVSSFLFRPLLPKPTDKHGVGRFLGVIKRFVDERYDGVPDSDPDPDPEHNNAADGGKKQNTVKPVRRSDILQTFVDSDLRRGQVESEALVTLFGGTDTTATGLRNTIFFLTANPTAYRALQAEIDEEMARARTSKNDPDQLDDNEGAIIPDRQALRLPYLAACIREGLRLWPPIMGVMGKQSDRDDVLCGQRVPAGTKVGWAALAVMKDQRVFGDNADVFEPRRWLDADPARLREMEAAYGLAFATGSRWECLGKKLAYVELRKVIFELFRRFDFAMVTPMEPFQWVNHGLTAQHNMKIRITKRVLAGGA</sequence>
<evidence type="ECO:0000256" key="1">
    <source>
        <dbReference type="ARBA" id="ARBA00022617"/>
    </source>
</evidence>
<comment type="caution">
    <text evidence="6">The sequence shown here is derived from an EMBL/GenBank/DDBJ whole genome shotgun (WGS) entry which is preliminary data.</text>
</comment>
<dbReference type="InterPro" id="IPR050121">
    <property type="entry name" value="Cytochrome_P450_monoxygenase"/>
</dbReference>
<dbReference type="InterPro" id="IPR002401">
    <property type="entry name" value="Cyt_P450_E_grp-I"/>
</dbReference>
<evidence type="ECO:0000313" key="6">
    <source>
        <dbReference type="EMBL" id="RYO86091.1"/>
    </source>
</evidence>
<evidence type="ECO:0000256" key="3">
    <source>
        <dbReference type="ARBA" id="ARBA00023004"/>
    </source>
</evidence>
<gene>
    <name evidence="6" type="ORF">DL762_004886</name>
</gene>
<dbReference type="InterPro" id="IPR001128">
    <property type="entry name" value="Cyt_P450"/>
</dbReference>
<keyword evidence="3" id="KW-0408">Iron</keyword>
<dbReference type="PANTHER" id="PTHR24305:SF168">
    <property type="entry name" value="P450, PUTATIVE (EUROFUNG)-RELATED"/>
    <property type="match status" value="1"/>
</dbReference>
<feature type="compositionally biased region" description="Basic and acidic residues" evidence="4">
    <location>
        <begin position="279"/>
        <end position="290"/>
    </location>
</feature>
<keyword evidence="5" id="KW-0812">Transmembrane</keyword>
<dbReference type="SUPFAM" id="SSF48264">
    <property type="entry name" value="Cytochrome P450"/>
    <property type="match status" value="1"/>
</dbReference>
<dbReference type="PRINTS" id="PR00385">
    <property type="entry name" value="P450"/>
</dbReference>
<keyword evidence="5" id="KW-1133">Transmembrane helix</keyword>
<dbReference type="Proteomes" id="UP000294003">
    <property type="component" value="Unassembled WGS sequence"/>
</dbReference>
<keyword evidence="7" id="KW-1185">Reference proteome</keyword>
<protein>
    <recommendedName>
        <fullName evidence="8">Ig-like domain-containing protein</fullName>
    </recommendedName>
</protein>
<dbReference type="PANTHER" id="PTHR24305">
    <property type="entry name" value="CYTOCHROME P450"/>
    <property type="match status" value="1"/>
</dbReference>
<keyword evidence="2" id="KW-0479">Metal-binding</keyword>
<reference evidence="6 7" key="1">
    <citation type="submission" date="2018-06" db="EMBL/GenBank/DDBJ databases">
        <title>Complete Genomes of Monosporascus.</title>
        <authorList>
            <person name="Robinson A.J."/>
            <person name="Natvig D.O."/>
        </authorList>
    </citation>
    <scope>NUCLEOTIDE SEQUENCE [LARGE SCALE GENOMIC DNA]</scope>
    <source>
        <strain evidence="6 7">CBS 609.92</strain>
    </source>
</reference>
<dbReference type="PRINTS" id="PR00463">
    <property type="entry name" value="EP450I"/>
</dbReference>
<evidence type="ECO:0000256" key="5">
    <source>
        <dbReference type="SAM" id="Phobius"/>
    </source>
</evidence>
<evidence type="ECO:0000256" key="4">
    <source>
        <dbReference type="SAM" id="MobiDB-lite"/>
    </source>
</evidence>
<feature type="region of interest" description="Disordered" evidence="4">
    <location>
        <begin position="268"/>
        <end position="296"/>
    </location>
</feature>
<accession>A0ABY0H7I8</accession>
<keyword evidence="1" id="KW-0349">Heme</keyword>
<dbReference type="CDD" id="cd11060">
    <property type="entry name" value="CYP57A1-like"/>
    <property type="match status" value="1"/>
</dbReference>
<proteinExistence type="predicted"/>
<evidence type="ECO:0008006" key="8">
    <source>
        <dbReference type="Google" id="ProtNLM"/>
    </source>
</evidence>
<organism evidence="6 7">
    <name type="scientific">Monosporascus cannonballus</name>
    <dbReference type="NCBI Taxonomy" id="155416"/>
    <lineage>
        <taxon>Eukaryota</taxon>
        <taxon>Fungi</taxon>
        <taxon>Dikarya</taxon>
        <taxon>Ascomycota</taxon>
        <taxon>Pezizomycotina</taxon>
        <taxon>Sordariomycetes</taxon>
        <taxon>Xylariomycetidae</taxon>
        <taxon>Xylariales</taxon>
        <taxon>Xylariales incertae sedis</taxon>
        <taxon>Monosporascus</taxon>
    </lineage>
</organism>
<feature type="transmembrane region" description="Helical" evidence="5">
    <location>
        <begin position="12"/>
        <end position="31"/>
    </location>
</feature>
<dbReference type="InterPro" id="IPR036396">
    <property type="entry name" value="Cyt_P450_sf"/>
</dbReference>